<evidence type="ECO:0000313" key="1">
    <source>
        <dbReference type="EMBL" id="KKQ34588.1"/>
    </source>
</evidence>
<sequence length="84" mass="9437">MLEATIKLEDLTIIARRSYDENTWTIFCEDEPSGRIHVFRNLSDIQAGAIIGLAIGSDELEGKSLYEIAEPLMIDCPKECRPIP</sequence>
<protein>
    <submittedName>
        <fullName evidence="1">Uncharacterized protein</fullName>
    </submittedName>
</protein>
<dbReference type="AlphaFoldDB" id="A0A0G0GUB2"/>
<organism evidence="1 2">
    <name type="scientific">candidate division WS6 bacterium GW2011_GWA2_37_6</name>
    <dbReference type="NCBI Taxonomy" id="1619087"/>
    <lineage>
        <taxon>Bacteria</taxon>
        <taxon>Candidatus Dojkabacteria</taxon>
    </lineage>
</organism>
<reference evidence="1 2" key="1">
    <citation type="journal article" date="2015" name="Nature">
        <title>rRNA introns, odd ribosomes, and small enigmatic genomes across a large radiation of phyla.</title>
        <authorList>
            <person name="Brown C.T."/>
            <person name="Hug L.A."/>
            <person name="Thomas B.C."/>
            <person name="Sharon I."/>
            <person name="Castelle C.J."/>
            <person name="Singh A."/>
            <person name="Wilkins M.J."/>
            <person name="Williams K.H."/>
            <person name="Banfield J.F."/>
        </authorList>
    </citation>
    <scope>NUCLEOTIDE SEQUENCE [LARGE SCALE GENOMIC DNA]</scope>
</reference>
<dbReference type="EMBL" id="LBTH01000053">
    <property type="protein sequence ID" value="KKQ34588.1"/>
    <property type="molecule type" value="Genomic_DNA"/>
</dbReference>
<evidence type="ECO:0000313" key="2">
    <source>
        <dbReference type="Proteomes" id="UP000034852"/>
    </source>
</evidence>
<accession>A0A0G0GUB2</accession>
<dbReference type="Proteomes" id="UP000034852">
    <property type="component" value="Unassembled WGS sequence"/>
</dbReference>
<name>A0A0G0GUB2_9BACT</name>
<dbReference type="PATRIC" id="fig|1619087.5.peg.641"/>
<gene>
    <name evidence="1" type="ORF">US52_C0053G0011</name>
</gene>
<comment type="caution">
    <text evidence="1">The sequence shown here is derived from an EMBL/GenBank/DDBJ whole genome shotgun (WGS) entry which is preliminary data.</text>
</comment>
<proteinExistence type="predicted"/>